<dbReference type="STRING" id="6832.A0A553N846"/>
<evidence type="ECO:0000259" key="3">
    <source>
        <dbReference type="PROSITE" id="PS50156"/>
    </source>
</evidence>
<dbReference type="PANTHER" id="PTHR10796">
    <property type="entry name" value="PATCHED-RELATED"/>
    <property type="match status" value="1"/>
</dbReference>
<feature type="transmembrane region" description="Helical" evidence="2">
    <location>
        <begin position="201"/>
        <end position="229"/>
    </location>
</feature>
<dbReference type="Proteomes" id="UP000318571">
    <property type="component" value="Chromosome 8"/>
</dbReference>
<feature type="transmembrane region" description="Helical" evidence="2">
    <location>
        <begin position="383"/>
        <end position="402"/>
    </location>
</feature>
<feature type="domain" description="SSD" evidence="3">
    <location>
        <begin position="172"/>
        <end position="332"/>
    </location>
</feature>
<dbReference type="Gene3D" id="1.20.1640.10">
    <property type="entry name" value="Multidrug efflux transporter AcrB transmembrane domain"/>
    <property type="match status" value="1"/>
</dbReference>
<keyword evidence="2" id="KW-0472">Membrane</keyword>
<feature type="transmembrane region" description="Helical" evidence="2">
    <location>
        <begin position="169"/>
        <end position="189"/>
    </location>
</feature>
<dbReference type="InterPro" id="IPR053958">
    <property type="entry name" value="HMGCR/SNAP/NPC1-like_SSD"/>
</dbReference>
<feature type="transmembrane region" description="Helical" evidence="2">
    <location>
        <begin position="279"/>
        <end position="301"/>
    </location>
</feature>
<feature type="transmembrane region" description="Helical" evidence="2">
    <location>
        <begin position="26"/>
        <end position="46"/>
    </location>
</feature>
<dbReference type="AlphaFoldDB" id="A0A553N846"/>
<evidence type="ECO:0000313" key="5">
    <source>
        <dbReference type="Proteomes" id="UP000318571"/>
    </source>
</evidence>
<dbReference type="GO" id="GO:0016020">
    <property type="term" value="C:membrane"/>
    <property type="evidence" value="ECO:0007669"/>
    <property type="project" value="TreeGrafter"/>
</dbReference>
<evidence type="ECO:0000256" key="2">
    <source>
        <dbReference type="SAM" id="Phobius"/>
    </source>
</evidence>
<sequence>MKFRVSEWMEAYFKRRHGQWVSAHPYLVIALTFLATVLGGVGLMNFHWEANAIKLWIPSNSDFTKDFNYLWTNHPPEMRFHSVLFTTNTGENMLQPKYFRQARTTDDSGVFGMIFLMTMLFQMYEVDPATLDFETQLIHILNNQDRFTDGFVSYSHVARSFSDIASANIFTDVNMVVLGFAIVFIYVLIMLGNFDCVENRVFVSLAGLVAVFMALIASYGICCSLGFPFSPLHNFIPFLILGLGIDDMFVIMQAWNKFAEHRKDLSKVEKFGETLQKAGVSITVTSLTDFLAFAIGASTLLPALKSFCMYCGIGILITYVLQATWFVAWMSIDQDRIDSGRTLLCTSQNSVSAKHVSRCLKKVDKNLLQGGFDSYGKVLSRNLLVKVGILSLTAVILAFSIWNTWLLEQKFDPVWFLPKDSYLFQWFELKSQYYPSQGETVHVFMTDLDLPEEFPKIKSVAEAISSQQDIISHVDSWALQFTNYVSQFEDANLITSDTGLFQRRLTQFLFSPSGSKYRLLFHYSEPVQCGKPSPNISMSIFEFTHRLLEGPSEQIPAMNRIKAIIREANFSGHVFPFSKGYATWETDEVRSNQKGQLHAHYGQ</sequence>
<keyword evidence="5" id="KW-1185">Reference proteome</keyword>
<gene>
    <name evidence="4" type="ORF">TCAL_14942</name>
</gene>
<dbReference type="EMBL" id="VCGU01000459">
    <property type="protein sequence ID" value="TRY61569.1"/>
    <property type="molecule type" value="Genomic_DNA"/>
</dbReference>
<dbReference type="InterPro" id="IPR051697">
    <property type="entry name" value="Patched_domain-protein"/>
</dbReference>
<reference evidence="4 5" key="1">
    <citation type="journal article" date="2018" name="Nat. Ecol. Evol.">
        <title>Genomic signatures of mitonuclear coevolution across populations of Tigriopus californicus.</title>
        <authorList>
            <person name="Barreto F.S."/>
            <person name="Watson E.T."/>
            <person name="Lima T.G."/>
            <person name="Willett C.S."/>
            <person name="Edmands S."/>
            <person name="Li W."/>
            <person name="Burton R.S."/>
        </authorList>
    </citation>
    <scope>NUCLEOTIDE SEQUENCE [LARGE SCALE GENOMIC DNA]</scope>
    <source>
        <strain evidence="4 5">San Diego</strain>
    </source>
</reference>
<organism evidence="4 5">
    <name type="scientific">Tigriopus californicus</name>
    <name type="common">Marine copepod</name>
    <dbReference type="NCBI Taxonomy" id="6832"/>
    <lineage>
        <taxon>Eukaryota</taxon>
        <taxon>Metazoa</taxon>
        <taxon>Ecdysozoa</taxon>
        <taxon>Arthropoda</taxon>
        <taxon>Crustacea</taxon>
        <taxon>Multicrustacea</taxon>
        <taxon>Hexanauplia</taxon>
        <taxon>Copepoda</taxon>
        <taxon>Harpacticoida</taxon>
        <taxon>Harpacticidae</taxon>
        <taxon>Tigriopus</taxon>
    </lineage>
</organism>
<evidence type="ECO:0000313" key="4">
    <source>
        <dbReference type="EMBL" id="TRY61569.1"/>
    </source>
</evidence>
<protein>
    <recommendedName>
        <fullName evidence="3">SSD domain-containing protein</fullName>
    </recommendedName>
</protein>
<evidence type="ECO:0000256" key="1">
    <source>
        <dbReference type="ARBA" id="ARBA00005585"/>
    </source>
</evidence>
<comment type="similarity">
    <text evidence="1">Belongs to the patched family.</text>
</comment>
<dbReference type="OMA" id="WEANAIK"/>
<keyword evidence="2" id="KW-0812">Transmembrane</keyword>
<dbReference type="Pfam" id="PF12349">
    <property type="entry name" value="Sterol-sensing"/>
    <property type="match status" value="1"/>
</dbReference>
<dbReference type="InterPro" id="IPR000731">
    <property type="entry name" value="SSD"/>
</dbReference>
<comment type="caution">
    <text evidence="4">The sequence shown here is derived from an EMBL/GenBank/DDBJ whole genome shotgun (WGS) entry which is preliminary data.</text>
</comment>
<proteinExistence type="inferred from homology"/>
<keyword evidence="2" id="KW-1133">Transmembrane helix</keyword>
<dbReference type="SUPFAM" id="SSF82866">
    <property type="entry name" value="Multidrug efflux transporter AcrB transmembrane domain"/>
    <property type="match status" value="1"/>
</dbReference>
<dbReference type="PANTHER" id="PTHR10796:SF130">
    <property type="entry name" value="PATCHED DOMAIN-CONTAINING PROTEIN 3-LIKE PROTEIN"/>
    <property type="match status" value="1"/>
</dbReference>
<feature type="transmembrane region" description="Helical" evidence="2">
    <location>
        <begin position="307"/>
        <end position="332"/>
    </location>
</feature>
<accession>A0A553N846</accession>
<feature type="transmembrane region" description="Helical" evidence="2">
    <location>
        <begin position="235"/>
        <end position="258"/>
    </location>
</feature>
<name>A0A553N846_TIGCA</name>
<feature type="transmembrane region" description="Helical" evidence="2">
    <location>
        <begin position="108"/>
        <end position="124"/>
    </location>
</feature>
<dbReference type="PROSITE" id="PS50156">
    <property type="entry name" value="SSD"/>
    <property type="match status" value="1"/>
</dbReference>